<feature type="transmembrane region" description="Helical" evidence="7">
    <location>
        <begin position="38"/>
        <end position="61"/>
    </location>
</feature>
<feature type="transmembrane region" description="Helical" evidence="7">
    <location>
        <begin position="364"/>
        <end position="386"/>
    </location>
</feature>
<evidence type="ECO:0000256" key="3">
    <source>
        <dbReference type="ARBA" id="ARBA00022692"/>
    </source>
</evidence>
<dbReference type="PANTHER" id="PTHR30618:SF0">
    <property type="entry name" value="PURINE-URACIL PERMEASE NCS1"/>
    <property type="match status" value="1"/>
</dbReference>
<evidence type="ECO:0000313" key="8">
    <source>
        <dbReference type="EMBL" id="XBX97487.1"/>
    </source>
</evidence>
<comment type="similarity">
    <text evidence="2">Belongs to the purine-cytosine permease (2.A.39) family.</text>
</comment>
<feature type="transmembrane region" description="Helical" evidence="7">
    <location>
        <begin position="177"/>
        <end position="198"/>
    </location>
</feature>
<evidence type="ECO:0000256" key="5">
    <source>
        <dbReference type="ARBA" id="ARBA00023136"/>
    </source>
</evidence>
<comment type="subcellular location">
    <subcellularLocation>
        <location evidence="1">Membrane</location>
        <topology evidence="1">Multi-pass membrane protein</topology>
    </subcellularLocation>
</comment>
<dbReference type="Gene3D" id="1.10.4160.10">
    <property type="entry name" value="Hydantoin permease"/>
    <property type="match status" value="1"/>
</dbReference>
<keyword evidence="5 7" id="KW-0472">Membrane</keyword>
<feature type="transmembrane region" description="Helical" evidence="7">
    <location>
        <begin position="218"/>
        <end position="236"/>
    </location>
</feature>
<feature type="transmembrane region" description="Helical" evidence="7">
    <location>
        <begin position="332"/>
        <end position="352"/>
    </location>
</feature>
<gene>
    <name evidence="8" type="ORF">ABR335_13670</name>
</gene>
<keyword evidence="3 7" id="KW-0812">Transmembrane</keyword>
<feature type="transmembrane region" description="Helical" evidence="7">
    <location>
        <begin position="107"/>
        <end position="129"/>
    </location>
</feature>
<evidence type="ECO:0000256" key="7">
    <source>
        <dbReference type="SAM" id="Phobius"/>
    </source>
</evidence>
<dbReference type="GeneID" id="93260669"/>
<dbReference type="AlphaFoldDB" id="A0AAU7WE07"/>
<dbReference type="Pfam" id="PF02133">
    <property type="entry name" value="Transp_cyt_pur"/>
    <property type="match status" value="1"/>
</dbReference>
<feature type="region of interest" description="Disordered" evidence="6">
    <location>
        <begin position="1"/>
        <end position="25"/>
    </location>
</feature>
<dbReference type="RefSeq" id="WP_014095931.1">
    <property type="nucleotide sequence ID" value="NZ_CP158453.1"/>
</dbReference>
<dbReference type="GO" id="GO:0005886">
    <property type="term" value="C:plasma membrane"/>
    <property type="evidence" value="ECO:0007669"/>
    <property type="project" value="TreeGrafter"/>
</dbReference>
<dbReference type="PANTHER" id="PTHR30618">
    <property type="entry name" value="NCS1 FAMILY PURINE/PYRIMIDINE TRANSPORTER"/>
    <property type="match status" value="1"/>
</dbReference>
<feature type="transmembrane region" description="Helical" evidence="7">
    <location>
        <begin position="430"/>
        <end position="449"/>
    </location>
</feature>
<dbReference type="InterPro" id="IPR045225">
    <property type="entry name" value="Uracil/uridine/allantoin_perm"/>
</dbReference>
<evidence type="ECO:0000256" key="6">
    <source>
        <dbReference type="SAM" id="MobiDB-lite"/>
    </source>
</evidence>
<name>A0AAU7WE07_9BACI</name>
<keyword evidence="4 7" id="KW-1133">Transmembrane helix</keyword>
<dbReference type="GO" id="GO:0015205">
    <property type="term" value="F:nucleobase transmembrane transporter activity"/>
    <property type="evidence" value="ECO:0007669"/>
    <property type="project" value="TreeGrafter"/>
</dbReference>
<feature type="transmembrane region" description="Helical" evidence="7">
    <location>
        <begin position="407"/>
        <end position="424"/>
    </location>
</feature>
<dbReference type="CDD" id="cd10323">
    <property type="entry name" value="SLC-NCS1sbd"/>
    <property type="match status" value="1"/>
</dbReference>
<feature type="transmembrane region" description="Helical" evidence="7">
    <location>
        <begin position="67"/>
        <end position="87"/>
    </location>
</feature>
<accession>A0AAU7WE07</accession>
<dbReference type="EMBL" id="CP158453">
    <property type="protein sequence ID" value="XBX97487.1"/>
    <property type="molecule type" value="Genomic_DNA"/>
</dbReference>
<evidence type="ECO:0000256" key="4">
    <source>
        <dbReference type="ARBA" id="ARBA00022989"/>
    </source>
</evidence>
<reference evidence="8" key="1">
    <citation type="submission" date="2024-06" db="EMBL/GenBank/DDBJ databases">
        <authorList>
            <person name="Huang C.H."/>
            <person name="Ting Y.S."/>
            <person name="Cheng Y.H."/>
        </authorList>
    </citation>
    <scope>NUCLEOTIDE SEQUENCE</scope>
    <source>
        <strain evidence="8">TCI803</strain>
    </source>
</reference>
<sequence length="478" mass="52072">MATQLESAYPQPQKKASMDPSLIPKTDADRTVGPLNYIFMWIGDGVNIGNITLGASLIVAGMATLNIYQTFAAALIAISIISTIFSLNDRLGYKTGIPYVVQLRMSFGVKGSIFTSLCRGIPAIVWYGYQSWIGGTALNEMAKIATGGAFDNAAVCFIVLQLFQIALSLYGFHAIKWVEALTSVVILAALFYVFSILLTSHSATIANKWVHAKGTWGLPFFAFIMTFMGNYAAIFLSAADYSRELKAGISHTKRRLLYFIPIFIAYGFALTMGAMLASATGITNPVKAFSVVVDNPYITFFVSAFIVIGTVSVNMVANIIPPTYVITLLTKLKYKYAVTITGLLAFASFPWVLVRDSSAKGLDIFILAYSAFLGPIVAILLIEYYIFRKQKVNIADLYAEDGPYSGYNPAAVISLVIGAAAALAKVELAWIIGFVAAGLAYVILSKYAFPFSKFKKDTIFQNTVVLEPNHREGIHNEI</sequence>
<protein>
    <submittedName>
        <fullName evidence="8">NCS1 family transporter</fullName>
    </submittedName>
</protein>
<proteinExistence type="inferred from homology"/>
<feature type="transmembrane region" description="Helical" evidence="7">
    <location>
        <begin position="256"/>
        <end position="277"/>
    </location>
</feature>
<organism evidence="8">
    <name type="scientific">Heyndrickxia faecalis</name>
    <dbReference type="NCBI Taxonomy" id="2824910"/>
    <lineage>
        <taxon>Bacteria</taxon>
        <taxon>Bacillati</taxon>
        <taxon>Bacillota</taxon>
        <taxon>Bacilli</taxon>
        <taxon>Bacillales</taxon>
        <taxon>Bacillaceae</taxon>
        <taxon>Heyndrickxia</taxon>
    </lineage>
</organism>
<feature type="transmembrane region" description="Helical" evidence="7">
    <location>
        <begin position="297"/>
        <end position="320"/>
    </location>
</feature>
<evidence type="ECO:0000256" key="1">
    <source>
        <dbReference type="ARBA" id="ARBA00004141"/>
    </source>
</evidence>
<evidence type="ECO:0000256" key="2">
    <source>
        <dbReference type="ARBA" id="ARBA00008974"/>
    </source>
</evidence>
<feature type="transmembrane region" description="Helical" evidence="7">
    <location>
        <begin position="149"/>
        <end position="170"/>
    </location>
</feature>
<dbReference type="InterPro" id="IPR001248">
    <property type="entry name" value="Pur-cyt_permease"/>
</dbReference>